<proteinExistence type="predicted"/>
<feature type="non-terminal residue" evidence="1">
    <location>
        <position position="53"/>
    </location>
</feature>
<protein>
    <submittedName>
        <fullName evidence="1">Ras-specific guanine nucleotide-releasing factor 1</fullName>
    </submittedName>
</protein>
<sequence length="53" mass="6378">ISHIIREIRQFQQTSYKIEHQPKVTQYLLDQSFVMDEETLYEASLRIEPKLPS</sequence>
<evidence type="ECO:0000313" key="2">
    <source>
        <dbReference type="Proteomes" id="UP000053615"/>
    </source>
</evidence>
<dbReference type="AlphaFoldDB" id="A0A091JRT4"/>
<accession>A0A091JRT4</accession>
<dbReference type="InterPro" id="IPR036964">
    <property type="entry name" value="RASGEF_cat_dom_sf"/>
</dbReference>
<organism evidence="1 2">
    <name type="scientific">Colius striatus</name>
    <name type="common">Speckled mousebird</name>
    <dbReference type="NCBI Taxonomy" id="57412"/>
    <lineage>
        <taxon>Eukaryota</taxon>
        <taxon>Metazoa</taxon>
        <taxon>Chordata</taxon>
        <taxon>Craniata</taxon>
        <taxon>Vertebrata</taxon>
        <taxon>Euteleostomi</taxon>
        <taxon>Archelosauria</taxon>
        <taxon>Archosauria</taxon>
        <taxon>Dinosauria</taxon>
        <taxon>Saurischia</taxon>
        <taxon>Theropoda</taxon>
        <taxon>Coelurosauria</taxon>
        <taxon>Aves</taxon>
        <taxon>Neognathae</taxon>
        <taxon>Neoaves</taxon>
        <taxon>Telluraves</taxon>
        <taxon>Coraciimorphae</taxon>
        <taxon>Coliiformes</taxon>
        <taxon>Coliidae</taxon>
        <taxon>Colius</taxon>
    </lineage>
</organism>
<dbReference type="SUPFAM" id="SSF48366">
    <property type="entry name" value="Ras GEF"/>
    <property type="match status" value="1"/>
</dbReference>
<feature type="non-terminal residue" evidence="1">
    <location>
        <position position="1"/>
    </location>
</feature>
<dbReference type="GO" id="GO:0007264">
    <property type="term" value="P:small GTPase-mediated signal transduction"/>
    <property type="evidence" value="ECO:0007669"/>
    <property type="project" value="InterPro"/>
</dbReference>
<reference evidence="1 2" key="1">
    <citation type="submission" date="2014-04" db="EMBL/GenBank/DDBJ databases">
        <title>Genome evolution of avian class.</title>
        <authorList>
            <person name="Zhang G."/>
            <person name="Li C."/>
        </authorList>
    </citation>
    <scope>NUCLEOTIDE SEQUENCE [LARGE SCALE GENOMIC DNA]</scope>
    <source>
        <strain evidence="1">BGI_N325</strain>
    </source>
</reference>
<evidence type="ECO:0000313" key="1">
    <source>
        <dbReference type="EMBL" id="KFP27887.1"/>
    </source>
</evidence>
<gene>
    <name evidence="1" type="ORF">N325_03497</name>
</gene>
<name>A0A091JRT4_COLST</name>
<keyword evidence="2" id="KW-1185">Reference proteome</keyword>
<dbReference type="InterPro" id="IPR023578">
    <property type="entry name" value="Ras_GEF_dom_sf"/>
</dbReference>
<dbReference type="GO" id="GO:0005085">
    <property type="term" value="F:guanyl-nucleotide exchange factor activity"/>
    <property type="evidence" value="ECO:0007669"/>
    <property type="project" value="InterPro"/>
</dbReference>
<dbReference type="Proteomes" id="UP000053615">
    <property type="component" value="Unassembled WGS sequence"/>
</dbReference>
<dbReference type="Gene3D" id="1.10.840.10">
    <property type="entry name" value="Ras guanine-nucleotide exchange factors catalytic domain"/>
    <property type="match status" value="1"/>
</dbReference>
<dbReference type="EMBL" id="KK530593">
    <property type="protein sequence ID" value="KFP27887.1"/>
    <property type="molecule type" value="Genomic_DNA"/>
</dbReference>